<feature type="region of interest" description="Disordered" evidence="2">
    <location>
        <begin position="128"/>
        <end position="148"/>
    </location>
</feature>
<name>A0A0J9X7S2_GEOCN</name>
<dbReference type="AlphaFoldDB" id="A0A0J9X7S2"/>
<dbReference type="Pfam" id="PF00071">
    <property type="entry name" value="Ras"/>
    <property type="match status" value="2"/>
</dbReference>
<sequence>MAGPSSPNSTTGSTSQQKRTAQFKLVLLGESSVGKSSLVYRFAKNQFDDYKESTIGAAFLTQSVPLDETTTVEYEIWDTAGQERYKSLAPMYYRNANCALVVYDITQLSSFARAQAWVQELHTQLGITPGHSATNHTSGAAGASGTPGSTKQPIVIVLVGNKLDLAELPDRREVAYETGEEYAQREGLVFWETSAKTGENVHEMFVELAKHLPVEDKLNEAAAAAGKNGKRGNRTIDLSGKGGLGTACQC</sequence>
<feature type="compositionally biased region" description="Low complexity" evidence="2">
    <location>
        <begin position="132"/>
        <end position="148"/>
    </location>
</feature>
<dbReference type="PANTHER" id="PTHR47978">
    <property type="match status" value="1"/>
</dbReference>
<gene>
    <name evidence="3" type="ORF">BN980_GECA04s07083g</name>
</gene>
<evidence type="ECO:0000313" key="3">
    <source>
        <dbReference type="EMBL" id="CDO53271.1"/>
    </source>
</evidence>
<protein>
    <submittedName>
        <fullName evidence="3">Similar to Saccharomyces cerevisiae YKR014C YPT52 Endosomal Rab family GTPase</fullName>
    </submittedName>
</protein>
<evidence type="ECO:0000256" key="1">
    <source>
        <dbReference type="ARBA" id="ARBA00022741"/>
    </source>
</evidence>
<dbReference type="PROSITE" id="PS51419">
    <property type="entry name" value="RAB"/>
    <property type="match status" value="1"/>
</dbReference>
<dbReference type="PROSITE" id="PS51421">
    <property type="entry name" value="RAS"/>
    <property type="match status" value="1"/>
</dbReference>
<dbReference type="SMART" id="SM00173">
    <property type="entry name" value="RAS"/>
    <property type="match status" value="1"/>
</dbReference>
<dbReference type="SMART" id="SM00175">
    <property type="entry name" value="RAB"/>
    <property type="match status" value="1"/>
</dbReference>
<dbReference type="OrthoDB" id="63533at2759"/>
<dbReference type="InterPro" id="IPR027417">
    <property type="entry name" value="P-loop_NTPase"/>
</dbReference>
<dbReference type="STRING" id="1173061.A0A0J9X7S2"/>
<evidence type="ECO:0000256" key="2">
    <source>
        <dbReference type="SAM" id="MobiDB-lite"/>
    </source>
</evidence>
<accession>A0A0J9X7S2</accession>
<dbReference type="SUPFAM" id="SSF52540">
    <property type="entry name" value="P-loop containing nucleoside triphosphate hydrolases"/>
    <property type="match status" value="1"/>
</dbReference>
<organism evidence="3 4">
    <name type="scientific">Geotrichum candidum</name>
    <name type="common">Oospora lactis</name>
    <name type="synonym">Dipodascus geotrichum</name>
    <dbReference type="NCBI Taxonomy" id="1173061"/>
    <lineage>
        <taxon>Eukaryota</taxon>
        <taxon>Fungi</taxon>
        <taxon>Dikarya</taxon>
        <taxon>Ascomycota</taxon>
        <taxon>Saccharomycotina</taxon>
        <taxon>Dipodascomycetes</taxon>
        <taxon>Dipodascales</taxon>
        <taxon>Dipodascaceae</taxon>
        <taxon>Geotrichum</taxon>
    </lineage>
</organism>
<dbReference type="Proteomes" id="UP000242525">
    <property type="component" value="Unassembled WGS sequence"/>
</dbReference>
<keyword evidence="4" id="KW-1185">Reference proteome</keyword>
<dbReference type="FunFam" id="3.40.50.300:FF:003486">
    <property type="entry name" value="Major sperm protein"/>
    <property type="match status" value="1"/>
</dbReference>
<keyword evidence="1" id="KW-0547">Nucleotide-binding</keyword>
<reference evidence="3" key="1">
    <citation type="submission" date="2014-03" db="EMBL/GenBank/DDBJ databases">
        <authorList>
            <person name="Casaregola S."/>
        </authorList>
    </citation>
    <scope>NUCLEOTIDE SEQUENCE [LARGE SCALE GENOMIC DNA]</scope>
    <source>
        <strain evidence="3">CLIB 918</strain>
    </source>
</reference>
<proteinExistence type="predicted"/>
<comment type="caution">
    <text evidence="3">The sequence shown here is derived from an EMBL/GenBank/DDBJ whole genome shotgun (WGS) entry which is preliminary data.</text>
</comment>
<dbReference type="Gene3D" id="3.40.50.300">
    <property type="entry name" value="P-loop containing nucleotide triphosphate hydrolases"/>
    <property type="match status" value="1"/>
</dbReference>
<dbReference type="PROSITE" id="PS51417">
    <property type="entry name" value="ARF"/>
    <property type="match status" value="1"/>
</dbReference>
<dbReference type="CDD" id="cd01860">
    <property type="entry name" value="Rab5_related"/>
    <property type="match status" value="1"/>
</dbReference>
<dbReference type="InterPro" id="IPR001806">
    <property type="entry name" value="Small_GTPase"/>
</dbReference>
<dbReference type="GO" id="GO:0005525">
    <property type="term" value="F:GTP binding"/>
    <property type="evidence" value="ECO:0007669"/>
    <property type="project" value="InterPro"/>
</dbReference>
<dbReference type="PROSITE" id="PS51420">
    <property type="entry name" value="RHO"/>
    <property type="match status" value="1"/>
</dbReference>
<dbReference type="GO" id="GO:0003924">
    <property type="term" value="F:GTPase activity"/>
    <property type="evidence" value="ECO:0007669"/>
    <property type="project" value="InterPro"/>
</dbReference>
<dbReference type="SMART" id="SM00176">
    <property type="entry name" value="RAN"/>
    <property type="match status" value="1"/>
</dbReference>
<dbReference type="NCBIfam" id="TIGR00231">
    <property type="entry name" value="small_GTP"/>
    <property type="match status" value="1"/>
</dbReference>
<dbReference type="PRINTS" id="PR00449">
    <property type="entry name" value="RASTRNSFRMNG"/>
</dbReference>
<dbReference type="SMART" id="SM00174">
    <property type="entry name" value="RHO"/>
    <property type="match status" value="1"/>
</dbReference>
<dbReference type="InterPro" id="IPR005225">
    <property type="entry name" value="Small_GTP-bd"/>
</dbReference>
<evidence type="ECO:0000313" key="4">
    <source>
        <dbReference type="Proteomes" id="UP000242525"/>
    </source>
</evidence>
<dbReference type="EMBL" id="CCBN010000004">
    <property type="protein sequence ID" value="CDO53271.1"/>
    <property type="molecule type" value="Genomic_DNA"/>
</dbReference>